<evidence type="ECO:0000313" key="2">
    <source>
        <dbReference type="EMBL" id="RGI88013.1"/>
    </source>
</evidence>
<gene>
    <name evidence="2" type="ORF">DXD91_07525</name>
</gene>
<comment type="caution">
    <text evidence="2">The sequence shown here is derived from an EMBL/GenBank/DDBJ whole genome shotgun (WGS) entry which is preliminary data.</text>
</comment>
<dbReference type="Proteomes" id="UP000262524">
    <property type="component" value="Unassembled WGS sequence"/>
</dbReference>
<reference evidence="2 3" key="1">
    <citation type="submission" date="2018-08" db="EMBL/GenBank/DDBJ databases">
        <title>A genome reference for cultivated species of the human gut microbiota.</title>
        <authorList>
            <person name="Zou Y."/>
            <person name="Xue W."/>
            <person name="Luo G."/>
        </authorList>
    </citation>
    <scope>NUCLEOTIDE SEQUENCE [LARGE SCALE GENOMIC DNA]</scope>
    <source>
        <strain evidence="2 3">TM10-1AC</strain>
    </source>
</reference>
<keyword evidence="1" id="KW-1133">Transmembrane helix</keyword>
<keyword evidence="1" id="KW-0472">Membrane</keyword>
<organism evidence="2 3">
    <name type="scientific">Anaerobutyricum hallii</name>
    <dbReference type="NCBI Taxonomy" id="39488"/>
    <lineage>
        <taxon>Bacteria</taxon>
        <taxon>Bacillati</taxon>
        <taxon>Bacillota</taxon>
        <taxon>Clostridia</taxon>
        <taxon>Lachnospirales</taxon>
        <taxon>Lachnospiraceae</taxon>
        <taxon>Anaerobutyricum</taxon>
    </lineage>
</organism>
<keyword evidence="1" id="KW-0812">Transmembrane</keyword>
<dbReference type="EMBL" id="QSOE01000039">
    <property type="protein sequence ID" value="RGI88013.1"/>
    <property type="molecule type" value="Genomic_DNA"/>
</dbReference>
<feature type="transmembrane region" description="Helical" evidence="1">
    <location>
        <begin position="20"/>
        <end position="44"/>
    </location>
</feature>
<sequence length="64" mass="7238">MFASGLAFNPRSKATNIGYLLSLGAVFLLEMELLFHVGVIWGIARRLWLFKKLSHKSSTLILLF</sequence>
<proteinExistence type="predicted"/>
<protein>
    <submittedName>
        <fullName evidence="2">Uncharacterized protein</fullName>
    </submittedName>
</protein>
<dbReference type="AlphaFoldDB" id="A0A374NP26"/>
<evidence type="ECO:0000313" key="3">
    <source>
        <dbReference type="Proteomes" id="UP000262524"/>
    </source>
</evidence>
<name>A0A374NP26_9FIRM</name>
<accession>A0A374NP26</accession>
<evidence type="ECO:0000256" key="1">
    <source>
        <dbReference type="SAM" id="Phobius"/>
    </source>
</evidence>